<evidence type="ECO:0000256" key="1">
    <source>
        <dbReference type="ARBA" id="ARBA00004141"/>
    </source>
</evidence>
<organism evidence="9 10">
    <name type="scientific">Francisella halioticida</name>
    <dbReference type="NCBI Taxonomy" id="549298"/>
    <lineage>
        <taxon>Bacteria</taxon>
        <taxon>Pseudomonadati</taxon>
        <taxon>Pseudomonadota</taxon>
        <taxon>Gammaproteobacteria</taxon>
        <taxon>Thiotrichales</taxon>
        <taxon>Francisellaceae</taxon>
        <taxon>Francisella</taxon>
    </lineage>
</organism>
<evidence type="ECO:0000256" key="2">
    <source>
        <dbReference type="ARBA" id="ARBA00010992"/>
    </source>
</evidence>
<dbReference type="SUPFAM" id="SSF103473">
    <property type="entry name" value="MFS general substrate transporter"/>
    <property type="match status" value="1"/>
</dbReference>
<sequence>MECASQIRLNRLILIVCSLGLFIDGYLLYISSIALPFINQVFLPTDIQLGVVQSAAPIGAALGAICIGRLSDHIGRKSMLIINLVFFVIISMACSLAWDMTSLIVLRFLVGFGVGMDYPICAAYMAEMTPKEKSGKFMAIAMLVNCLASPIGVLIAWGLYSVYPELGVWRLMFMSCVIPAILGLILRARLPESTLWKTHKNINIESKEKNKNYKELFSKKYLLLTFCFCSIWFLMDIAYYGIGLFTPIILESLHVSASASFLDSAGDLIRSTLYVNIFVVLGAWASIWAIQKMNNILLQKIGFFVSFAGLFILAFSFTSSHFVNMSLIFTGFIIFNFFVNLGPGITTYSLPAQYYPTHLRATGHGLAAGIAKVGAFIGTMFLPLMVSHLGVYISVALISLSLLFGFILSFFIKNQEVNLEI</sequence>
<feature type="transmembrane region" description="Helical" evidence="7">
    <location>
        <begin position="80"/>
        <end position="98"/>
    </location>
</feature>
<evidence type="ECO:0000313" key="9">
    <source>
        <dbReference type="EMBL" id="ASG67440.1"/>
    </source>
</evidence>
<gene>
    <name evidence="9" type="ORF">CDV26_02640</name>
</gene>
<evidence type="ECO:0000256" key="3">
    <source>
        <dbReference type="ARBA" id="ARBA00022448"/>
    </source>
</evidence>
<feature type="transmembrane region" description="Helical" evidence="7">
    <location>
        <begin position="268"/>
        <end position="289"/>
    </location>
</feature>
<accession>A0ABM6LY91</accession>
<evidence type="ECO:0000313" key="10">
    <source>
        <dbReference type="Proteomes" id="UP000249910"/>
    </source>
</evidence>
<keyword evidence="5 7" id="KW-1133">Transmembrane helix</keyword>
<dbReference type="InterPro" id="IPR036259">
    <property type="entry name" value="MFS_trans_sf"/>
</dbReference>
<feature type="transmembrane region" description="Helical" evidence="7">
    <location>
        <begin position="47"/>
        <end position="68"/>
    </location>
</feature>
<dbReference type="PANTHER" id="PTHR23511">
    <property type="entry name" value="SYNAPTIC VESICLE GLYCOPROTEIN 2"/>
    <property type="match status" value="1"/>
</dbReference>
<comment type="subcellular location">
    <subcellularLocation>
        <location evidence="1">Membrane</location>
        <topology evidence="1">Multi-pass membrane protein</topology>
    </subcellularLocation>
</comment>
<feature type="transmembrane region" description="Helical" evidence="7">
    <location>
        <begin position="137"/>
        <end position="160"/>
    </location>
</feature>
<keyword evidence="6 7" id="KW-0472">Membrane</keyword>
<comment type="similarity">
    <text evidence="2">Belongs to the major facilitator superfamily. Sugar transporter (TC 2.A.1.1) family.</text>
</comment>
<dbReference type="InterPro" id="IPR011701">
    <property type="entry name" value="MFS"/>
</dbReference>
<feature type="transmembrane region" description="Helical" evidence="7">
    <location>
        <begin position="301"/>
        <end position="319"/>
    </location>
</feature>
<keyword evidence="10" id="KW-1185">Reference proteome</keyword>
<keyword evidence="3" id="KW-0813">Transport</keyword>
<evidence type="ECO:0000256" key="4">
    <source>
        <dbReference type="ARBA" id="ARBA00022692"/>
    </source>
</evidence>
<evidence type="ECO:0000256" key="6">
    <source>
        <dbReference type="ARBA" id="ARBA00023136"/>
    </source>
</evidence>
<evidence type="ECO:0000256" key="7">
    <source>
        <dbReference type="SAM" id="Phobius"/>
    </source>
</evidence>
<name>A0ABM6LY91_9GAMM</name>
<feature type="transmembrane region" description="Helical" evidence="7">
    <location>
        <begin position="325"/>
        <end position="345"/>
    </location>
</feature>
<feature type="transmembrane region" description="Helical" evidence="7">
    <location>
        <begin position="12"/>
        <end position="35"/>
    </location>
</feature>
<feature type="domain" description="Major facilitator superfamily (MFS) profile" evidence="8">
    <location>
        <begin position="13"/>
        <end position="417"/>
    </location>
</feature>
<dbReference type="PROSITE" id="PS50850">
    <property type="entry name" value="MFS"/>
    <property type="match status" value="1"/>
</dbReference>
<dbReference type="EMBL" id="CP022132">
    <property type="protein sequence ID" value="ASG67440.1"/>
    <property type="molecule type" value="Genomic_DNA"/>
</dbReference>
<evidence type="ECO:0000259" key="8">
    <source>
        <dbReference type="PROSITE" id="PS50850"/>
    </source>
</evidence>
<dbReference type="Pfam" id="PF07690">
    <property type="entry name" value="MFS_1"/>
    <property type="match status" value="1"/>
</dbReference>
<feature type="transmembrane region" description="Helical" evidence="7">
    <location>
        <begin position="221"/>
        <end position="248"/>
    </location>
</feature>
<reference evidence="9 10" key="1">
    <citation type="submission" date="2017-06" db="EMBL/GenBank/DDBJ databases">
        <title>Complete genome of Francisella halioticida.</title>
        <authorList>
            <person name="Sjodin A."/>
        </authorList>
    </citation>
    <scope>NUCLEOTIDE SEQUENCE [LARGE SCALE GENOMIC DNA]</scope>
    <source>
        <strain evidence="9 10">DSM 23729</strain>
    </source>
</reference>
<proteinExistence type="inferred from homology"/>
<feature type="transmembrane region" description="Helical" evidence="7">
    <location>
        <begin position="166"/>
        <end position="186"/>
    </location>
</feature>
<dbReference type="InterPro" id="IPR020846">
    <property type="entry name" value="MFS_dom"/>
</dbReference>
<keyword evidence="4 7" id="KW-0812">Transmembrane</keyword>
<dbReference type="Gene3D" id="1.20.1250.20">
    <property type="entry name" value="MFS general substrate transporter like domains"/>
    <property type="match status" value="1"/>
</dbReference>
<dbReference type="RefSeq" id="WP_088771982.1">
    <property type="nucleotide sequence ID" value="NZ_CP022132.1"/>
</dbReference>
<feature type="transmembrane region" description="Helical" evidence="7">
    <location>
        <begin position="391"/>
        <end position="412"/>
    </location>
</feature>
<protein>
    <submittedName>
        <fullName evidence="9">MFS transporter</fullName>
    </submittedName>
</protein>
<feature type="transmembrane region" description="Helical" evidence="7">
    <location>
        <begin position="366"/>
        <end position="385"/>
    </location>
</feature>
<dbReference type="Proteomes" id="UP000249910">
    <property type="component" value="Chromosome"/>
</dbReference>
<dbReference type="PANTHER" id="PTHR23511:SF34">
    <property type="entry name" value="SYNAPTIC VESICLE GLYCOPROTEIN 2"/>
    <property type="match status" value="1"/>
</dbReference>
<evidence type="ECO:0000256" key="5">
    <source>
        <dbReference type="ARBA" id="ARBA00022989"/>
    </source>
</evidence>
<feature type="transmembrane region" description="Helical" evidence="7">
    <location>
        <begin position="104"/>
        <end position="125"/>
    </location>
</feature>